<proteinExistence type="predicted"/>
<evidence type="ECO:0000313" key="1">
    <source>
        <dbReference type="EMBL" id="KAH8002937.1"/>
    </source>
</evidence>
<dbReference type="EMBL" id="CM037622">
    <property type="protein sequence ID" value="KAH8002937.1"/>
    <property type="molecule type" value="Genomic_DNA"/>
</dbReference>
<sequence length="87" mass="9558">MSGGGCSASHDKRMVTSHRTITWQEAVHIEKIMLKGATARKRGADRHLEYTSHSNLVRDQVSVWVLCDKNTPGSTGISTETSKGTLF</sequence>
<evidence type="ECO:0000313" key="2">
    <source>
        <dbReference type="Proteomes" id="UP000827872"/>
    </source>
</evidence>
<comment type="caution">
    <text evidence="1">The sequence shown here is derived from an EMBL/GenBank/DDBJ whole genome shotgun (WGS) entry which is preliminary data.</text>
</comment>
<protein>
    <submittedName>
        <fullName evidence="1">Uncharacterized protein</fullName>
    </submittedName>
</protein>
<reference evidence="1" key="1">
    <citation type="submission" date="2021-08" db="EMBL/GenBank/DDBJ databases">
        <title>The first chromosome-level gecko genome reveals the dynamic sex chromosomes of Neotropical dwarf geckos (Sphaerodactylidae: Sphaerodactylus).</title>
        <authorList>
            <person name="Pinto B.J."/>
            <person name="Keating S.E."/>
            <person name="Gamble T."/>
        </authorList>
    </citation>
    <scope>NUCLEOTIDE SEQUENCE</scope>
    <source>
        <strain evidence="1">TG3544</strain>
    </source>
</reference>
<gene>
    <name evidence="1" type="ORF">K3G42_006632</name>
</gene>
<name>A0ACB8FDK9_9SAUR</name>
<organism evidence="1 2">
    <name type="scientific">Sphaerodactylus townsendi</name>
    <dbReference type="NCBI Taxonomy" id="933632"/>
    <lineage>
        <taxon>Eukaryota</taxon>
        <taxon>Metazoa</taxon>
        <taxon>Chordata</taxon>
        <taxon>Craniata</taxon>
        <taxon>Vertebrata</taxon>
        <taxon>Euteleostomi</taxon>
        <taxon>Lepidosauria</taxon>
        <taxon>Squamata</taxon>
        <taxon>Bifurcata</taxon>
        <taxon>Gekkota</taxon>
        <taxon>Sphaerodactylidae</taxon>
        <taxon>Sphaerodactylus</taxon>
    </lineage>
</organism>
<dbReference type="Proteomes" id="UP000827872">
    <property type="component" value="Linkage Group LG09"/>
</dbReference>
<accession>A0ACB8FDK9</accession>
<keyword evidence="2" id="KW-1185">Reference proteome</keyword>